<dbReference type="PATRIC" id="fig|69.6.peg.3782"/>
<dbReference type="Pfam" id="PF19523">
    <property type="entry name" value="DUF6053"/>
    <property type="match status" value="1"/>
</dbReference>
<sequence>MGGTSVPMLSAQVAASGYEGIGAEAPPTTASTTNADRSFDPAAQIFGFCGRDFSPDAFRSDRCDRIQKRSGLKPLPQQQAPQTPTARSIPQRRSSASVGGTSVPTPFAQTSTLQPETTTSKPRRAYRPAEKRAIATSPPRSSGIPCASAHSEFARVLNFDFPFRPPISSATNLRRMRDAMHGCDVEPADLRLVVRDEGDSQSRRGHFDELRRHAQRHAGRALRRNTAIATTKRFKGMHSVAQAAVHASLPYTHAVGGSMRQRPPHSLEHPVPTA</sequence>
<feature type="compositionally biased region" description="Polar residues" evidence="1">
    <location>
        <begin position="91"/>
        <end position="120"/>
    </location>
</feature>
<dbReference type="STRING" id="69.GLE_3842"/>
<accession>A0A0S2DL70</accession>
<evidence type="ECO:0000313" key="2">
    <source>
        <dbReference type="EMBL" id="ALN59185.1"/>
    </source>
</evidence>
<evidence type="ECO:0000313" key="3">
    <source>
        <dbReference type="Proteomes" id="UP000061569"/>
    </source>
</evidence>
<protein>
    <submittedName>
        <fullName evidence="2">Uncharacterized protein</fullName>
    </submittedName>
</protein>
<reference evidence="2 3" key="1">
    <citation type="submission" date="2015-11" db="EMBL/GenBank/DDBJ databases">
        <title>Genome sequences of Lysobacter enzymogenes strain C3 and Lysobacter antibioticus ATCC 29479.</title>
        <authorList>
            <person name="Kobayashi D.Y."/>
        </authorList>
    </citation>
    <scope>NUCLEOTIDE SEQUENCE [LARGE SCALE GENOMIC DNA]</scope>
    <source>
        <strain evidence="2 3">C3</strain>
    </source>
</reference>
<feature type="compositionally biased region" description="Low complexity" evidence="1">
    <location>
        <begin position="74"/>
        <end position="86"/>
    </location>
</feature>
<evidence type="ECO:0000256" key="1">
    <source>
        <dbReference type="SAM" id="MobiDB-lite"/>
    </source>
</evidence>
<dbReference type="EMBL" id="CP013140">
    <property type="protein sequence ID" value="ALN59185.1"/>
    <property type="molecule type" value="Genomic_DNA"/>
</dbReference>
<proteinExistence type="predicted"/>
<name>A0A0S2DL70_LYSEN</name>
<feature type="region of interest" description="Disordered" evidence="1">
    <location>
        <begin position="60"/>
        <end position="146"/>
    </location>
</feature>
<dbReference type="AlphaFoldDB" id="A0A0S2DL70"/>
<dbReference type="InterPro" id="IPR046116">
    <property type="entry name" value="DUF6053"/>
</dbReference>
<dbReference type="Proteomes" id="UP000061569">
    <property type="component" value="Chromosome"/>
</dbReference>
<organism evidence="2 3">
    <name type="scientific">Lysobacter enzymogenes</name>
    <dbReference type="NCBI Taxonomy" id="69"/>
    <lineage>
        <taxon>Bacteria</taxon>
        <taxon>Pseudomonadati</taxon>
        <taxon>Pseudomonadota</taxon>
        <taxon>Gammaproteobacteria</taxon>
        <taxon>Lysobacterales</taxon>
        <taxon>Lysobacteraceae</taxon>
        <taxon>Lysobacter</taxon>
    </lineage>
</organism>
<gene>
    <name evidence="2" type="ORF">GLE_3842</name>
</gene>
<feature type="region of interest" description="Disordered" evidence="1">
    <location>
        <begin position="254"/>
        <end position="274"/>
    </location>
</feature>
<dbReference type="KEGG" id="lez:GLE_3842"/>